<name>A0A9Q8LD37_PASFU</name>
<reference evidence="4" key="1">
    <citation type="submission" date="2021-12" db="EMBL/GenBank/DDBJ databases">
        <authorList>
            <person name="Zaccaron A."/>
            <person name="Stergiopoulos I."/>
        </authorList>
    </citation>
    <scope>NUCLEOTIDE SEQUENCE</scope>
    <source>
        <strain evidence="4">Race5_Kim</strain>
    </source>
</reference>
<evidence type="ECO:0000313" key="4">
    <source>
        <dbReference type="EMBL" id="UJO15192.1"/>
    </source>
</evidence>
<feature type="compositionally biased region" description="Polar residues" evidence="2">
    <location>
        <begin position="177"/>
        <end position="189"/>
    </location>
</feature>
<feature type="compositionally biased region" description="Polar residues" evidence="2">
    <location>
        <begin position="100"/>
        <end position="109"/>
    </location>
</feature>
<feature type="compositionally biased region" description="Acidic residues" evidence="2">
    <location>
        <begin position="382"/>
        <end position="392"/>
    </location>
</feature>
<dbReference type="InterPro" id="IPR036864">
    <property type="entry name" value="Zn2-C6_fun-type_DNA-bd_sf"/>
</dbReference>
<dbReference type="AlphaFoldDB" id="A0A9Q8LD37"/>
<dbReference type="GeneID" id="71988416"/>
<feature type="region of interest" description="Disordered" evidence="2">
    <location>
        <begin position="371"/>
        <end position="400"/>
    </location>
</feature>
<dbReference type="InterPro" id="IPR001138">
    <property type="entry name" value="Zn2Cys6_DnaBD"/>
</dbReference>
<protein>
    <recommendedName>
        <fullName evidence="3">Zn(2)-C6 fungal-type domain-containing protein</fullName>
    </recommendedName>
</protein>
<dbReference type="Proteomes" id="UP000756132">
    <property type="component" value="Chromosome 3"/>
</dbReference>
<dbReference type="PROSITE" id="PS50048">
    <property type="entry name" value="ZN2_CY6_FUNGAL_2"/>
    <property type="match status" value="1"/>
</dbReference>
<evidence type="ECO:0000259" key="3">
    <source>
        <dbReference type="PROSITE" id="PS50048"/>
    </source>
</evidence>
<dbReference type="SMART" id="SM00066">
    <property type="entry name" value="GAL4"/>
    <property type="match status" value="1"/>
</dbReference>
<feature type="region of interest" description="Disordered" evidence="2">
    <location>
        <begin position="149"/>
        <end position="189"/>
    </location>
</feature>
<feature type="domain" description="Zn(2)-C6 fungal-type" evidence="3">
    <location>
        <begin position="336"/>
        <end position="366"/>
    </location>
</feature>
<evidence type="ECO:0000256" key="1">
    <source>
        <dbReference type="ARBA" id="ARBA00023242"/>
    </source>
</evidence>
<dbReference type="OrthoDB" id="5426798at2759"/>
<dbReference type="PROSITE" id="PS00463">
    <property type="entry name" value="ZN2_CY6_FUNGAL_1"/>
    <property type="match status" value="1"/>
</dbReference>
<gene>
    <name evidence="4" type="ORF">CLAFUR5_08538</name>
</gene>
<dbReference type="Pfam" id="PF00172">
    <property type="entry name" value="Zn_clus"/>
    <property type="match status" value="1"/>
</dbReference>
<dbReference type="KEGG" id="ffu:CLAFUR5_08538"/>
<evidence type="ECO:0000256" key="2">
    <source>
        <dbReference type="SAM" id="MobiDB-lite"/>
    </source>
</evidence>
<sequence length="400" mass="44036">MFSVVHQDYSDSCALSQILIACLSPWDVLVSPCCILAITAHLCSLYDMSSYYQPSCPNITVPSESAFEPQRPRYDPVTEVSPRIPREQSSEKRTTHRVTRQPSQGSPPTRSLPGLSELFASRLLVAPNPKQDRTASASLSAILNNPSGYKEVSKPSTRPYVPNVGRQSPSRHAATPILSSSVPTTPDSWTSELPPLLQDTQVHGFTRSLQQANPGSPPFHSESFGASVVGGQRAFFTSEQSASRYGHSLPPTHHNEEIPVHRVDSRAGWTESDLRPAVPELLPATYMYRTDCGMISGPQPYADCAVGFSVPGREDLVYPMWDLTKRKLPRKRMSTACTDCRKKKIRCEPGAGGCLQCRKAQKPCVIEPVKRRRRRKALSSDADAEESDNGSEELEKARGS</sequence>
<dbReference type="RefSeq" id="XP_047759558.1">
    <property type="nucleotide sequence ID" value="XM_047907686.1"/>
</dbReference>
<feature type="compositionally biased region" description="Basic and acidic residues" evidence="2">
    <location>
        <begin position="84"/>
        <end position="93"/>
    </location>
</feature>
<reference evidence="4" key="2">
    <citation type="journal article" date="2022" name="Microb. Genom.">
        <title>A chromosome-scale genome assembly of the tomato pathogen Cladosporium fulvum reveals a compartmentalized genome architecture and the presence of a dispensable chromosome.</title>
        <authorList>
            <person name="Zaccaron A.Z."/>
            <person name="Chen L.H."/>
            <person name="Samaras A."/>
            <person name="Stergiopoulos I."/>
        </authorList>
    </citation>
    <scope>NUCLEOTIDE SEQUENCE</scope>
    <source>
        <strain evidence="4">Race5_Kim</strain>
    </source>
</reference>
<keyword evidence="1" id="KW-0539">Nucleus</keyword>
<dbReference type="CDD" id="cd00067">
    <property type="entry name" value="GAL4"/>
    <property type="match status" value="1"/>
</dbReference>
<keyword evidence="5" id="KW-1185">Reference proteome</keyword>
<dbReference type="EMBL" id="CP090165">
    <property type="protein sequence ID" value="UJO15192.1"/>
    <property type="molecule type" value="Genomic_DNA"/>
</dbReference>
<dbReference type="GO" id="GO:0008270">
    <property type="term" value="F:zinc ion binding"/>
    <property type="evidence" value="ECO:0007669"/>
    <property type="project" value="InterPro"/>
</dbReference>
<evidence type="ECO:0000313" key="5">
    <source>
        <dbReference type="Proteomes" id="UP000756132"/>
    </source>
</evidence>
<feature type="region of interest" description="Disordered" evidence="2">
    <location>
        <begin position="64"/>
        <end position="113"/>
    </location>
</feature>
<dbReference type="GO" id="GO:0000981">
    <property type="term" value="F:DNA-binding transcription factor activity, RNA polymerase II-specific"/>
    <property type="evidence" value="ECO:0007669"/>
    <property type="project" value="InterPro"/>
</dbReference>
<proteinExistence type="predicted"/>
<dbReference type="SUPFAM" id="SSF57701">
    <property type="entry name" value="Zn2/Cys6 DNA-binding domain"/>
    <property type="match status" value="1"/>
</dbReference>
<dbReference type="Gene3D" id="4.10.240.10">
    <property type="entry name" value="Zn(2)-C6 fungal-type DNA-binding domain"/>
    <property type="match status" value="1"/>
</dbReference>
<accession>A0A9Q8LD37</accession>
<organism evidence="4 5">
    <name type="scientific">Passalora fulva</name>
    <name type="common">Tomato leaf mold</name>
    <name type="synonym">Cladosporium fulvum</name>
    <dbReference type="NCBI Taxonomy" id="5499"/>
    <lineage>
        <taxon>Eukaryota</taxon>
        <taxon>Fungi</taxon>
        <taxon>Dikarya</taxon>
        <taxon>Ascomycota</taxon>
        <taxon>Pezizomycotina</taxon>
        <taxon>Dothideomycetes</taxon>
        <taxon>Dothideomycetidae</taxon>
        <taxon>Mycosphaerellales</taxon>
        <taxon>Mycosphaerellaceae</taxon>
        <taxon>Fulvia</taxon>
    </lineage>
</organism>